<name>A0A9W6KW00_9ACTN</name>
<dbReference type="Proteomes" id="UP001143480">
    <property type="component" value="Unassembled WGS sequence"/>
</dbReference>
<reference evidence="2" key="2">
    <citation type="submission" date="2023-01" db="EMBL/GenBank/DDBJ databases">
        <authorList>
            <person name="Sun Q."/>
            <person name="Evtushenko L."/>
        </authorList>
    </citation>
    <scope>NUCLEOTIDE SEQUENCE</scope>
    <source>
        <strain evidence="2">VKM Ac-1321</strain>
    </source>
</reference>
<reference evidence="2" key="1">
    <citation type="journal article" date="2014" name="Int. J. Syst. Evol. Microbiol.">
        <title>Complete genome sequence of Corynebacterium casei LMG S-19264T (=DSM 44701T), isolated from a smear-ripened cheese.</title>
        <authorList>
            <consortium name="US DOE Joint Genome Institute (JGI-PGF)"/>
            <person name="Walter F."/>
            <person name="Albersmeier A."/>
            <person name="Kalinowski J."/>
            <person name="Ruckert C."/>
        </authorList>
    </citation>
    <scope>NUCLEOTIDE SEQUENCE</scope>
    <source>
        <strain evidence="2">VKM Ac-1321</strain>
    </source>
</reference>
<accession>A0A9W6KW00</accession>
<protein>
    <submittedName>
        <fullName evidence="2">Uncharacterized protein</fullName>
    </submittedName>
</protein>
<dbReference type="EMBL" id="BSFP01000175">
    <property type="protein sequence ID" value="GLL08693.1"/>
    <property type="molecule type" value="Genomic_DNA"/>
</dbReference>
<feature type="region of interest" description="Disordered" evidence="1">
    <location>
        <begin position="85"/>
        <end position="106"/>
    </location>
</feature>
<sequence length="106" mass="10260">MSGAKIDLAAVLAAENVVSGAIQEMEGVTQKILAQAGLSEAAMKAPAGQITSSTFNGLGGGGKALSETLGQLQADLAKLRATAEAGSDQATQAARNGAGASVASGM</sequence>
<evidence type="ECO:0000313" key="3">
    <source>
        <dbReference type="Proteomes" id="UP001143480"/>
    </source>
</evidence>
<comment type="caution">
    <text evidence="2">The sequence shown here is derived from an EMBL/GenBank/DDBJ whole genome shotgun (WGS) entry which is preliminary data.</text>
</comment>
<dbReference type="AlphaFoldDB" id="A0A9W6KW00"/>
<evidence type="ECO:0000256" key="1">
    <source>
        <dbReference type="SAM" id="MobiDB-lite"/>
    </source>
</evidence>
<gene>
    <name evidence="2" type="ORF">GCM10017581_104610</name>
</gene>
<keyword evidence="3" id="KW-1185">Reference proteome</keyword>
<dbReference type="RefSeq" id="WP_223094653.1">
    <property type="nucleotide sequence ID" value="NZ_BAAAXA010000001.1"/>
</dbReference>
<evidence type="ECO:0000313" key="2">
    <source>
        <dbReference type="EMBL" id="GLL08693.1"/>
    </source>
</evidence>
<proteinExistence type="predicted"/>
<organism evidence="2 3">
    <name type="scientific">Dactylosporangium matsuzakiense</name>
    <dbReference type="NCBI Taxonomy" id="53360"/>
    <lineage>
        <taxon>Bacteria</taxon>
        <taxon>Bacillati</taxon>
        <taxon>Actinomycetota</taxon>
        <taxon>Actinomycetes</taxon>
        <taxon>Micromonosporales</taxon>
        <taxon>Micromonosporaceae</taxon>
        <taxon>Dactylosporangium</taxon>
    </lineage>
</organism>